<keyword evidence="2" id="KW-1185">Reference proteome</keyword>
<dbReference type="AlphaFoldDB" id="T0FBY2"/>
<sequence>MNKYPKLKEQTYSYRQKTDKQAILKNALNGRSILARNGGSIEDSYFSEKFVYSNDM</sequence>
<dbReference type="Proteomes" id="UP000015454">
    <property type="component" value="Unassembled WGS sequence"/>
</dbReference>
<accession>T0FBY2</accession>
<evidence type="ECO:0000313" key="1">
    <source>
        <dbReference type="EMBL" id="EQA45391.1"/>
    </source>
</evidence>
<dbReference type="EMBL" id="AHMO02000008">
    <property type="protein sequence ID" value="EQA45391.1"/>
    <property type="molecule type" value="Genomic_DNA"/>
</dbReference>
<organism evidence="1 2">
    <name type="scientific">Leptospira broomii serovar Hurstbridge str. 5399</name>
    <dbReference type="NCBI Taxonomy" id="1049789"/>
    <lineage>
        <taxon>Bacteria</taxon>
        <taxon>Pseudomonadati</taxon>
        <taxon>Spirochaetota</taxon>
        <taxon>Spirochaetia</taxon>
        <taxon>Leptospirales</taxon>
        <taxon>Leptospiraceae</taxon>
        <taxon>Leptospira</taxon>
    </lineage>
</organism>
<gene>
    <name evidence="1" type="ORF">LEP1GSC050_2275</name>
</gene>
<protein>
    <submittedName>
        <fullName evidence="1">Uncharacterized protein</fullName>
    </submittedName>
</protein>
<comment type="caution">
    <text evidence="1">The sequence shown here is derived from an EMBL/GenBank/DDBJ whole genome shotgun (WGS) entry which is preliminary data.</text>
</comment>
<name>T0FBY2_9LEPT</name>
<proteinExistence type="predicted"/>
<evidence type="ECO:0000313" key="2">
    <source>
        <dbReference type="Proteomes" id="UP000015454"/>
    </source>
</evidence>
<reference evidence="1" key="1">
    <citation type="submission" date="2013-05" db="EMBL/GenBank/DDBJ databases">
        <authorList>
            <person name="Harkins D.M."/>
            <person name="Durkin A.S."/>
            <person name="Brinkac L.M."/>
            <person name="Haft D.H."/>
            <person name="Selengut J.D."/>
            <person name="Sanka R."/>
            <person name="DePew J."/>
            <person name="Purushe J."/>
            <person name="Hartskeerl R.A."/>
            <person name="Ahmed A."/>
            <person name="van der Linden H."/>
            <person name="Goris M.G.A."/>
            <person name="Vinetz J.M."/>
            <person name="Sutton G.G."/>
            <person name="Nierman W.C."/>
            <person name="Fouts D.E."/>
        </authorList>
    </citation>
    <scope>NUCLEOTIDE SEQUENCE [LARGE SCALE GENOMIC DNA]</scope>
    <source>
        <strain evidence="1">5399</strain>
    </source>
</reference>